<dbReference type="Proteomes" id="UP000095282">
    <property type="component" value="Unplaced"/>
</dbReference>
<proteinExistence type="predicted"/>
<evidence type="ECO:0000313" key="2">
    <source>
        <dbReference type="Proteomes" id="UP000095282"/>
    </source>
</evidence>
<sequence>MTDEIFNNGPDLMKEPPEFDPTFALTIIVQNMTWFISESNNPESAQSTAKTIIEHVNFILKDTVYLNCEEGYNELEERELMELKMELMEMKINLMEMKRYYKASVNDSEVRLCLNVSKRILIKS</sequence>
<evidence type="ECO:0000256" key="1">
    <source>
        <dbReference type="SAM" id="Coils"/>
    </source>
</evidence>
<feature type="coiled-coil region" evidence="1">
    <location>
        <begin position="73"/>
        <end position="100"/>
    </location>
</feature>
<protein>
    <submittedName>
        <fullName evidence="3">Uncharacterized protein</fullName>
    </submittedName>
</protein>
<reference evidence="3" key="1">
    <citation type="submission" date="2016-11" db="UniProtKB">
        <authorList>
            <consortium name="WormBaseParasite"/>
        </authorList>
    </citation>
    <scope>IDENTIFICATION</scope>
</reference>
<evidence type="ECO:0000313" key="3">
    <source>
        <dbReference type="WBParaSite" id="Csp11.Scaffold630.g17440.t1"/>
    </source>
</evidence>
<accession>A0A1I7UMG3</accession>
<keyword evidence="1" id="KW-0175">Coiled coil</keyword>
<organism evidence="2 3">
    <name type="scientific">Caenorhabditis tropicalis</name>
    <dbReference type="NCBI Taxonomy" id="1561998"/>
    <lineage>
        <taxon>Eukaryota</taxon>
        <taxon>Metazoa</taxon>
        <taxon>Ecdysozoa</taxon>
        <taxon>Nematoda</taxon>
        <taxon>Chromadorea</taxon>
        <taxon>Rhabditida</taxon>
        <taxon>Rhabditina</taxon>
        <taxon>Rhabditomorpha</taxon>
        <taxon>Rhabditoidea</taxon>
        <taxon>Rhabditidae</taxon>
        <taxon>Peloderinae</taxon>
        <taxon>Caenorhabditis</taxon>
    </lineage>
</organism>
<name>A0A1I7UMG3_9PELO</name>
<dbReference type="AlphaFoldDB" id="A0A1I7UMG3"/>
<dbReference type="WBParaSite" id="Csp11.Scaffold630.g17440.t1">
    <property type="protein sequence ID" value="Csp11.Scaffold630.g17440.t1"/>
    <property type="gene ID" value="Csp11.Scaffold630.g17440"/>
</dbReference>
<keyword evidence="2" id="KW-1185">Reference proteome</keyword>